<dbReference type="EMBL" id="CM023479">
    <property type="protein sequence ID" value="KAH7973587.1"/>
    <property type="molecule type" value="Genomic_DNA"/>
</dbReference>
<keyword evidence="2" id="KW-1185">Reference proteome</keyword>
<protein>
    <submittedName>
        <fullName evidence="1">Uncharacterized protein</fullName>
    </submittedName>
</protein>
<organism evidence="1 2">
    <name type="scientific">Dermacentor silvarum</name>
    <name type="common">Tick</name>
    <dbReference type="NCBI Taxonomy" id="543639"/>
    <lineage>
        <taxon>Eukaryota</taxon>
        <taxon>Metazoa</taxon>
        <taxon>Ecdysozoa</taxon>
        <taxon>Arthropoda</taxon>
        <taxon>Chelicerata</taxon>
        <taxon>Arachnida</taxon>
        <taxon>Acari</taxon>
        <taxon>Parasitiformes</taxon>
        <taxon>Ixodida</taxon>
        <taxon>Ixodoidea</taxon>
        <taxon>Ixodidae</taxon>
        <taxon>Rhipicephalinae</taxon>
        <taxon>Dermacentor</taxon>
    </lineage>
</organism>
<accession>A0ACB8DM32</accession>
<evidence type="ECO:0000313" key="1">
    <source>
        <dbReference type="EMBL" id="KAH7973587.1"/>
    </source>
</evidence>
<sequence>MRRRFQRARDPDLRSFYRTQYASAFAAYKQHIRRAKDAADRALCQDMTARNLYGSPFKLAFEKLHSATLLPPLETSPNVLTSSVLAARVDRQRRQFKGDPYVTYVDVAAYPAGGLFVAAAVNGRDNSLSLAVSVRAETPAAAETIAVALVIKQHDRHSRPEAARIPSNHVDTGSHGTGGGDWTKGRMP</sequence>
<name>A0ACB8DM32_DERSI</name>
<dbReference type="Proteomes" id="UP000821865">
    <property type="component" value="Chromosome 10"/>
</dbReference>
<evidence type="ECO:0000313" key="2">
    <source>
        <dbReference type="Proteomes" id="UP000821865"/>
    </source>
</evidence>
<comment type="caution">
    <text evidence="1">The sequence shown here is derived from an EMBL/GenBank/DDBJ whole genome shotgun (WGS) entry which is preliminary data.</text>
</comment>
<gene>
    <name evidence="1" type="ORF">HPB49_002816</name>
</gene>
<proteinExistence type="predicted"/>
<reference evidence="1" key="1">
    <citation type="submission" date="2020-05" db="EMBL/GenBank/DDBJ databases">
        <title>Large-scale comparative analyses of tick genomes elucidate their genetic diversity and vector capacities.</title>
        <authorList>
            <person name="Jia N."/>
            <person name="Wang J."/>
            <person name="Shi W."/>
            <person name="Du L."/>
            <person name="Sun Y."/>
            <person name="Zhan W."/>
            <person name="Jiang J."/>
            <person name="Wang Q."/>
            <person name="Zhang B."/>
            <person name="Ji P."/>
            <person name="Sakyi L.B."/>
            <person name="Cui X."/>
            <person name="Yuan T."/>
            <person name="Jiang B."/>
            <person name="Yang W."/>
            <person name="Lam T.T.-Y."/>
            <person name="Chang Q."/>
            <person name="Ding S."/>
            <person name="Wang X."/>
            <person name="Zhu J."/>
            <person name="Ruan X."/>
            <person name="Zhao L."/>
            <person name="Wei J."/>
            <person name="Que T."/>
            <person name="Du C."/>
            <person name="Cheng J."/>
            <person name="Dai P."/>
            <person name="Han X."/>
            <person name="Huang E."/>
            <person name="Gao Y."/>
            <person name="Liu J."/>
            <person name="Shao H."/>
            <person name="Ye R."/>
            <person name="Li L."/>
            <person name="Wei W."/>
            <person name="Wang X."/>
            <person name="Wang C."/>
            <person name="Yang T."/>
            <person name="Huo Q."/>
            <person name="Li W."/>
            <person name="Guo W."/>
            <person name="Chen H."/>
            <person name="Zhou L."/>
            <person name="Ni X."/>
            <person name="Tian J."/>
            <person name="Zhou Y."/>
            <person name="Sheng Y."/>
            <person name="Liu T."/>
            <person name="Pan Y."/>
            <person name="Xia L."/>
            <person name="Li J."/>
            <person name="Zhao F."/>
            <person name="Cao W."/>
        </authorList>
    </citation>
    <scope>NUCLEOTIDE SEQUENCE</scope>
    <source>
        <strain evidence="1">Dsil-2018</strain>
    </source>
</reference>